<protein>
    <submittedName>
        <fullName evidence="1">Uncharacterized protein</fullName>
    </submittedName>
</protein>
<evidence type="ECO:0000313" key="1">
    <source>
        <dbReference type="EMBL" id="AHI33477.1"/>
    </source>
</evidence>
<dbReference type="EMBL" id="CP007152">
    <property type="protein sequence ID" value="AHI33477.1"/>
    <property type="molecule type" value="Genomic_DNA"/>
</dbReference>
<sequence>MLLPDTDFDAARKFIPRLVETLENKMKKNDWPLTFSLGVVTFNETLGRVDKAPHGS</sequence>
<dbReference type="Proteomes" id="UP000035081">
    <property type="component" value="Chromosome"/>
</dbReference>
<evidence type="ECO:0000313" key="2">
    <source>
        <dbReference type="Proteomes" id="UP000035081"/>
    </source>
</evidence>
<gene>
    <name evidence="1" type="ORF">AU15_21940</name>
</gene>
<dbReference type="KEGG" id="msr:AU15_21940"/>
<dbReference type="HOGENOM" id="CLU_3009009_0_0_6"/>
<reference evidence="1 2" key="1">
    <citation type="journal article" date="2014" name="Genome Announc.">
        <title>Draft Genome Sequences of Marinobacter similis A3d10T and Marinobacter salarius R9SW1T.</title>
        <authorList>
            <person name="Ivanova E.P."/>
            <person name="Ng H.J."/>
            <person name="Webb H.K."/>
            <person name="Feng G."/>
            <person name="Oshima K."/>
            <person name="Hattori M."/>
            <person name="Ohkuma M."/>
            <person name="Sergeev A.F."/>
            <person name="Mikhailov V.V."/>
            <person name="Crawford R.J."/>
            <person name="Sawabe T."/>
        </authorList>
    </citation>
    <scope>NUCLEOTIDE SEQUENCE [LARGE SCALE GENOMIC DNA]</scope>
    <source>
        <strain evidence="2">A3d10 and R9SW1</strain>
    </source>
</reference>
<name>W5YW71_9GAMM</name>
<dbReference type="RefSeq" id="WP_158498388.1">
    <property type="nucleotide sequence ID" value="NZ_CP021334.1"/>
</dbReference>
<organism evidence="1 2">
    <name type="scientific">Marinobacter salarius</name>
    <dbReference type="NCBI Taxonomy" id="1420917"/>
    <lineage>
        <taxon>Bacteria</taxon>
        <taxon>Pseudomonadati</taxon>
        <taxon>Pseudomonadota</taxon>
        <taxon>Gammaproteobacteria</taxon>
        <taxon>Pseudomonadales</taxon>
        <taxon>Marinobacteraceae</taxon>
        <taxon>Marinobacter</taxon>
    </lineage>
</organism>
<proteinExistence type="predicted"/>
<accession>W5YW71</accession>
<dbReference type="AlphaFoldDB" id="W5YW71"/>